<sequence>MLAVMAMHFSLGDLKNLNQLQGRLTINNMGAYILIMWASTSKQSSRKRNTSLNCIFVLANTIAKRKVL</sequence>
<protein>
    <submittedName>
        <fullName evidence="1">Putative disease resistance protein RGA3</fullName>
    </submittedName>
</protein>
<reference evidence="1" key="1">
    <citation type="submission" date="2018-02" db="EMBL/GenBank/DDBJ databases">
        <title>Rhizophora mucronata_Transcriptome.</title>
        <authorList>
            <person name="Meera S.P."/>
            <person name="Sreeshan A."/>
            <person name="Augustine A."/>
        </authorList>
    </citation>
    <scope>NUCLEOTIDE SEQUENCE</scope>
    <source>
        <tissue evidence="1">Leaf</tissue>
    </source>
</reference>
<dbReference type="EMBL" id="GGEC01041221">
    <property type="protein sequence ID" value="MBX21705.1"/>
    <property type="molecule type" value="Transcribed_RNA"/>
</dbReference>
<name>A0A2P2LUS9_RHIMU</name>
<evidence type="ECO:0000313" key="1">
    <source>
        <dbReference type="EMBL" id="MBX21705.1"/>
    </source>
</evidence>
<dbReference type="AlphaFoldDB" id="A0A2P2LUS9"/>
<proteinExistence type="predicted"/>
<accession>A0A2P2LUS9</accession>
<organism evidence="1">
    <name type="scientific">Rhizophora mucronata</name>
    <name type="common">Asiatic mangrove</name>
    <dbReference type="NCBI Taxonomy" id="61149"/>
    <lineage>
        <taxon>Eukaryota</taxon>
        <taxon>Viridiplantae</taxon>
        <taxon>Streptophyta</taxon>
        <taxon>Embryophyta</taxon>
        <taxon>Tracheophyta</taxon>
        <taxon>Spermatophyta</taxon>
        <taxon>Magnoliopsida</taxon>
        <taxon>eudicotyledons</taxon>
        <taxon>Gunneridae</taxon>
        <taxon>Pentapetalae</taxon>
        <taxon>rosids</taxon>
        <taxon>fabids</taxon>
        <taxon>Malpighiales</taxon>
        <taxon>Rhizophoraceae</taxon>
        <taxon>Rhizophora</taxon>
    </lineage>
</organism>